<gene>
    <name evidence="1" type="ORF">C4F51_06835</name>
</gene>
<organism evidence="1 2">
    <name type="scientific">Cellvibrio polysaccharolyticus</name>
    <dbReference type="NCBI Taxonomy" id="2082724"/>
    <lineage>
        <taxon>Bacteria</taxon>
        <taxon>Pseudomonadati</taxon>
        <taxon>Pseudomonadota</taxon>
        <taxon>Gammaproteobacteria</taxon>
        <taxon>Cellvibrionales</taxon>
        <taxon>Cellvibrionaceae</taxon>
        <taxon>Cellvibrio</taxon>
    </lineage>
</organism>
<protein>
    <submittedName>
        <fullName evidence="1">Uncharacterized protein</fullName>
    </submittedName>
</protein>
<evidence type="ECO:0000313" key="2">
    <source>
        <dbReference type="Proteomes" id="UP000652567"/>
    </source>
</evidence>
<accession>A0A928V5E1</accession>
<dbReference type="RefSeq" id="WP_193908339.1">
    <property type="nucleotide sequence ID" value="NZ_PRDL01000001.1"/>
</dbReference>
<dbReference type="Proteomes" id="UP000652567">
    <property type="component" value="Unassembled WGS sequence"/>
</dbReference>
<dbReference type="EMBL" id="PRDL01000001">
    <property type="protein sequence ID" value="MBE8716904.1"/>
    <property type="molecule type" value="Genomic_DNA"/>
</dbReference>
<reference evidence="1" key="1">
    <citation type="submission" date="2018-07" db="EMBL/GenBank/DDBJ databases">
        <title>Genome assembly of strain Ka43.</title>
        <authorList>
            <person name="Kukolya J."/>
            <person name="Nagy I."/>
            <person name="Horvath B."/>
            <person name="Toth A."/>
        </authorList>
    </citation>
    <scope>NUCLEOTIDE SEQUENCE</scope>
    <source>
        <strain evidence="1">KB43</strain>
    </source>
</reference>
<evidence type="ECO:0000313" key="1">
    <source>
        <dbReference type="EMBL" id="MBE8716904.1"/>
    </source>
</evidence>
<proteinExistence type="predicted"/>
<dbReference type="AlphaFoldDB" id="A0A928V5E1"/>
<keyword evidence="2" id="KW-1185">Reference proteome</keyword>
<comment type="caution">
    <text evidence="1">The sequence shown here is derived from an EMBL/GenBank/DDBJ whole genome shotgun (WGS) entry which is preliminary data.</text>
</comment>
<name>A0A928V5E1_9GAMM</name>
<sequence>MMRYEADFTLIELRNRLGQQVSVSVTHMSTDTRDYVFLTAAGNAASSLVAKNADHFAFQLRDHFSIEPTRFELIELRVAGDDHCLWRWRFEWVGFTPLAPKGEAISSVQQQHKFFAMLAAPEQQPLAAVTG</sequence>